<accession>A0A543PZE3</accession>
<gene>
    <name evidence="1" type="ORF">DLNHIDIE_03311</name>
</gene>
<comment type="caution">
    <text evidence="1">The sequence shown here is derived from an EMBL/GenBank/DDBJ whole genome shotgun (WGS) entry which is preliminary data.</text>
</comment>
<proteinExistence type="predicted"/>
<name>A0A543PZE3_ACITH</name>
<evidence type="ECO:0000313" key="1">
    <source>
        <dbReference type="EMBL" id="TQN49456.1"/>
    </source>
</evidence>
<dbReference type="RefSeq" id="WP_081577343.1">
    <property type="nucleotide sequence ID" value="NZ_SZUV01000005.1"/>
</dbReference>
<dbReference type="Proteomes" id="UP000315403">
    <property type="component" value="Unassembled WGS sequence"/>
</dbReference>
<protein>
    <recommendedName>
        <fullName evidence="3">AlpA family phage regulatory protein</fullName>
    </recommendedName>
</protein>
<dbReference type="EMBL" id="SZUV01000005">
    <property type="protein sequence ID" value="TQN49456.1"/>
    <property type="molecule type" value="Genomic_DNA"/>
</dbReference>
<evidence type="ECO:0000313" key="2">
    <source>
        <dbReference type="Proteomes" id="UP000315403"/>
    </source>
</evidence>
<dbReference type="AlphaFoldDB" id="A0A543PZE3"/>
<evidence type="ECO:0008006" key="3">
    <source>
        <dbReference type="Google" id="ProtNLM"/>
    </source>
</evidence>
<reference evidence="1 2" key="1">
    <citation type="submission" date="2019-03" db="EMBL/GenBank/DDBJ databases">
        <title>New insights into Acidothiobacillus thiooxidans sulfur metabolism through coupled gene expression, solution geochemistry, microscopy and spectroscopy analyses.</title>
        <authorList>
            <person name="Camacho D."/>
            <person name="Frazao R."/>
            <person name="Fouillen A."/>
            <person name="Nanci A."/>
            <person name="Lang B.F."/>
            <person name="Apte S.C."/>
            <person name="Baron C."/>
            <person name="Warren L.A."/>
        </authorList>
    </citation>
    <scope>NUCLEOTIDE SEQUENCE [LARGE SCALE GENOMIC DNA]</scope>
    <source>
        <strain evidence="1 2">ATCC 19377</strain>
    </source>
</reference>
<dbReference type="InterPro" id="IPR010260">
    <property type="entry name" value="AlpA"/>
</dbReference>
<dbReference type="Gene3D" id="1.10.238.160">
    <property type="match status" value="1"/>
</dbReference>
<sequence length="65" mass="7382">MQIQVKQYPPAVAMVNVREITSLGRTTIYKLVKSGQFPAPKKIFSNRVVWSTSEVLAWMESRGVK</sequence>
<dbReference type="Pfam" id="PF05930">
    <property type="entry name" value="Phage_AlpA"/>
    <property type="match status" value="1"/>
</dbReference>
<organism evidence="1 2">
    <name type="scientific">Acidithiobacillus thiooxidans ATCC 19377</name>
    <dbReference type="NCBI Taxonomy" id="637390"/>
    <lineage>
        <taxon>Bacteria</taxon>
        <taxon>Pseudomonadati</taxon>
        <taxon>Pseudomonadota</taxon>
        <taxon>Acidithiobacillia</taxon>
        <taxon>Acidithiobacillales</taxon>
        <taxon>Acidithiobacillaceae</taxon>
        <taxon>Acidithiobacillus</taxon>
    </lineage>
</organism>